<dbReference type="PANTHER" id="PTHR42748:SF14">
    <property type="entry name" value="SNOAL-LIKE DOMAIN-CONTAINING PROTEIN"/>
    <property type="match status" value="1"/>
</dbReference>
<proteinExistence type="inferred from homology"/>
<dbReference type="InterPro" id="IPR036291">
    <property type="entry name" value="NAD(P)-bd_dom_sf"/>
</dbReference>
<evidence type="ECO:0000313" key="4">
    <source>
        <dbReference type="EMBL" id="KAF2121106.1"/>
    </source>
</evidence>
<sequence length="382" mass="42325">MAIQTLSKVFVIGGTGAQGLPIIRSLVENGKYSVRVLTRDLTSARAKSLQALGNNVELVKGTFTSESDLKKGYSGCDAAFVNLDGFNTGEKGELFWAIRAYELAVQDGGIRFFVYGNLDYIYKKSGFKPEFRSGHYDGKGRIGEWILFQGAEAKKKSPGAMGVALFTTGPYIEMAIASGTIFTPTIEKNESGQDTATWRLPLTEDAGVAHVALEDCGPYVRWLFDHPEKANGLDLEVAIEHVHYADFVKAFAKVTGHPAQFISVDMDTFWSQGPYSAIGNRPAGYSADINDPATMSFKDNFTGFWTMWQHSGYNKGVVQRDYVLMDEIHPKRIRKAEEWLRIEEEKGRKAGLGSLWDRVQPDALKPILKLQEDGYRGPVASH</sequence>
<dbReference type="Proteomes" id="UP000799770">
    <property type="component" value="Unassembled WGS sequence"/>
</dbReference>
<dbReference type="GO" id="GO:0005634">
    <property type="term" value="C:nucleus"/>
    <property type="evidence" value="ECO:0007669"/>
    <property type="project" value="TreeGrafter"/>
</dbReference>
<evidence type="ECO:0000256" key="1">
    <source>
        <dbReference type="ARBA" id="ARBA00006328"/>
    </source>
</evidence>
<dbReference type="Pfam" id="PF05368">
    <property type="entry name" value="NmrA"/>
    <property type="match status" value="1"/>
</dbReference>
<dbReference type="Gene3D" id="3.40.50.720">
    <property type="entry name" value="NAD(P)-binding Rossmann-like Domain"/>
    <property type="match status" value="1"/>
</dbReference>
<keyword evidence="5" id="KW-1185">Reference proteome</keyword>
<dbReference type="SUPFAM" id="SSF51735">
    <property type="entry name" value="NAD(P)-binding Rossmann-fold domains"/>
    <property type="match status" value="1"/>
</dbReference>
<gene>
    <name evidence="4" type="ORF">BDV96DRAFT_594348</name>
</gene>
<evidence type="ECO:0000313" key="5">
    <source>
        <dbReference type="Proteomes" id="UP000799770"/>
    </source>
</evidence>
<evidence type="ECO:0000256" key="2">
    <source>
        <dbReference type="ARBA" id="ARBA00022857"/>
    </source>
</evidence>
<feature type="domain" description="NmrA-like" evidence="3">
    <location>
        <begin position="7"/>
        <end position="270"/>
    </location>
</feature>
<dbReference type="InterPro" id="IPR051164">
    <property type="entry name" value="NmrA-like_oxidored"/>
</dbReference>
<keyword evidence="2" id="KW-0521">NADP</keyword>
<dbReference type="EMBL" id="ML977312">
    <property type="protein sequence ID" value="KAF2121106.1"/>
    <property type="molecule type" value="Genomic_DNA"/>
</dbReference>
<accession>A0A6A5ZPE7</accession>
<comment type="similarity">
    <text evidence="1">Belongs to the NmrA-type oxidoreductase family.</text>
</comment>
<dbReference type="PANTHER" id="PTHR42748">
    <property type="entry name" value="NITROGEN METABOLITE REPRESSION PROTEIN NMRA FAMILY MEMBER"/>
    <property type="match status" value="1"/>
</dbReference>
<protein>
    <recommendedName>
        <fullName evidence="3">NmrA-like domain-containing protein</fullName>
    </recommendedName>
</protein>
<dbReference type="Gene3D" id="3.90.25.10">
    <property type="entry name" value="UDP-galactose 4-epimerase, domain 1"/>
    <property type="match status" value="1"/>
</dbReference>
<dbReference type="InterPro" id="IPR008030">
    <property type="entry name" value="NmrA-like"/>
</dbReference>
<reference evidence="4" key="1">
    <citation type="journal article" date="2020" name="Stud. Mycol.">
        <title>101 Dothideomycetes genomes: a test case for predicting lifestyles and emergence of pathogens.</title>
        <authorList>
            <person name="Haridas S."/>
            <person name="Albert R."/>
            <person name="Binder M."/>
            <person name="Bloem J."/>
            <person name="Labutti K."/>
            <person name="Salamov A."/>
            <person name="Andreopoulos B."/>
            <person name="Baker S."/>
            <person name="Barry K."/>
            <person name="Bills G."/>
            <person name="Bluhm B."/>
            <person name="Cannon C."/>
            <person name="Castanera R."/>
            <person name="Culley D."/>
            <person name="Daum C."/>
            <person name="Ezra D."/>
            <person name="Gonzalez J."/>
            <person name="Henrissat B."/>
            <person name="Kuo A."/>
            <person name="Liang C."/>
            <person name="Lipzen A."/>
            <person name="Lutzoni F."/>
            <person name="Magnuson J."/>
            <person name="Mondo S."/>
            <person name="Nolan M."/>
            <person name="Ohm R."/>
            <person name="Pangilinan J."/>
            <person name="Park H.-J."/>
            <person name="Ramirez L."/>
            <person name="Alfaro M."/>
            <person name="Sun H."/>
            <person name="Tritt A."/>
            <person name="Yoshinaga Y."/>
            <person name="Zwiers L.-H."/>
            <person name="Turgeon B."/>
            <person name="Goodwin S."/>
            <person name="Spatafora J."/>
            <person name="Crous P."/>
            <person name="Grigoriev I."/>
        </authorList>
    </citation>
    <scope>NUCLEOTIDE SEQUENCE</scope>
    <source>
        <strain evidence="4">CBS 627.86</strain>
    </source>
</reference>
<evidence type="ECO:0000259" key="3">
    <source>
        <dbReference type="Pfam" id="PF05368"/>
    </source>
</evidence>
<dbReference type="OrthoDB" id="300709at2759"/>
<name>A0A6A5ZPE7_9PLEO</name>
<organism evidence="4 5">
    <name type="scientific">Lophiotrema nucula</name>
    <dbReference type="NCBI Taxonomy" id="690887"/>
    <lineage>
        <taxon>Eukaryota</taxon>
        <taxon>Fungi</taxon>
        <taxon>Dikarya</taxon>
        <taxon>Ascomycota</taxon>
        <taxon>Pezizomycotina</taxon>
        <taxon>Dothideomycetes</taxon>
        <taxon>Pleosporomycetidae</taxon>
        <taxon>Pleosporales</taxon>
        <taxon>Lophiotremataceae</taxon>
        <taxon>Lophiotrema</taxon>
    </lineage>
</organism>
<dbReference type="AlphaFoldDB" id="A0A6A5ZPE7"/>